<feature type="domain" description="BON" evidence="1">
    <location>
        <begin position="21"/>
        <end position="89"/>
    </location>
</feature>
<dbReference type="AlphaFoldDB" id="A0A3S0X8X3"/>
<evidence type="ECO:0000313" key="5">
    <source>
        <dbReference type="Proteomes" id="UP000273611"/>
    </source>
</evidence>
<dbReference type="EMBL" id="NWSL01000063">
    <property type="protein sequence ID" value="PDS46300.1"/>
    <property type="molecule type" value="Genomic_DNA"/>
</dbReference>
<proteinExistence type="predicted"/>
<accession>A0A3S0X8X3</accession>
<dbReference type="InterPro" id="IPR007055">
    <property type="entry name" value="BON_dom"/>
</dbReference>
<reference evidence="3 5" key="1">
    <citation type="journal article" date="2015" name="Int. J. Syst. Evol. Microbiol.">
        <title>Rhizobium anhuiense sp. nov., isolated from effective nodules of Vicia faba and Pisum sativum.</title>
        <authorList>
            <person name="Zhang Y.J."/>
            <person name="Zheng W.T."/>
            <person name="Everall I."/>
            <person name="Young J.P."/>
            <person name="Zhang X.X."/>
            <person name="Tian C.F."/>
            <person name="Sui X.H."/>
            <person name="Wang E.T."/>
            <person name="Chen W.X."/>
        </authorList>
    </citation>
    <scope>NUCLEOTIDE SEQUENCE [LARGE SCALE GENOMIC DNA]</scope>
    <source>
        <strain evidence="3 5">CCBAU 23252</strain>
    </source>
</reference>
<evidence type="ECO:0000259" key="1">
    <source>
        <dbReference type="PROSITE" id="PS50914"/>
    </source>
</evidence>
<comment type="caution">
    <text evidence="3">The sequence shown here is derived from an EMBL/GenBank/DDBJ whole genome shotgun (WGS) entry which is preliminary data.</text>
</comment>
<dbReference type="EMBL" id="RIBW01000028">
    <property type="protein sequence ID" value="RUL95822.1"/>
    <property type="molecule type" value="Genomic_DNA"/>
</dbReference>
<reference evidence="2 4" key="2">
    <citation type="submission" date="2017-09" db="EMBL/GenBank/DDBJ databases">
        <title>Comparative genomics of rhizobia isolated from Phaseolus vulgaris in China.</title>
        <authorList>
            <person name="Tong W."/>
        </authorList>
    </citation>
    <scope>NUCLEOTIDE SEQUENCE [LARGE SCALE GENOMIC DNA]</scope>
    <source>
        <strain evidence="2 4">Y27</strain>
    </source>
</reference>
<name>A0A3S0X8X3_9HYPH</name>
<dbReference type="Gene3D" id="3.30.1340.30">
    <property type="match status" value="1"/>
</dbReference>
<evidence type="ECO:0000313" key="3">
    <source>
        <dbReference type="EMBL" id="RUL95822.1"/>
    </source>
</evidence>
<evidence type="ECO:0000313" key="4">
    <source>
        <dbReference type="Proteomes" id="UP000219972"/>
    </source>
</evidence>
<dbReference type="RefSeq" id="WP_028756459.1">
    <property type="nucleotide sequence ID" value="NZ_BMFI01000026.1"/>
</dbReference>
<evidence type="ECO:0000313" key="2">
    <source>
        <dbReference type="EMBL" id="PDS46300.1"/>
    </source>
</evidence>
<dbReference type="Proteomes" id="UP000273611">
    <property type="component" value="Unassembled WGS sequence"/>
</dbReference>
<dbReference type="Proteomes" id="UP000219972">
    <property type="component" value="Unassembled WGS sequence"/>
</dbReference>
<gene>
    <name evidence="2" type="ORF">CO662_36370</name>
    <name evidence="3" type="ORF">EEQ99_33325</name>
</gene>
<sequence>MVFKEQTFHGLEPEMEAEIANRASVEADVANALAIAGGIDASDVEVTMENDHIVLTGTVGTVGEIERATVVAKAVEGVHSVQNRILLGGPLGGLSLDGTH</sequence>
<protein>
    <submittedName>
        <fullName evidence="3">BON domain-containing protein</fullName>
    </submittedName>
</protein>
<dbReference type="Pfam" id="PF04972">
    <property type="entry name" value="BON"/>
    <property type="match status" value="1"/>
</dbReference>
<dbReference type="PROSITE" id="PS50914">
    <property type="entry name" value="BON"/>
    <property type="match status" value="1"/>
</dbReference>
<keyword evidence="4" id="KW-1185">Reference proteome</keyword>
<dbReference type="GeneID" id="75222058"/>
<organism evidence="3 5">
    <name type="scientific">Rhizobium anhuiense</name>
    <dbReference type="NCBI Taxonomy" id="1184720"/>
    <lineage>
        <taxon>Bacteria</taxon>
        <taxon>Pseudomonadati</taxon>
        <taxon>Pseudomonadota</taxon>
        <taxon>Alphaproteobacteria</taxon>
        <taxon>Hyphomicrobiales</taxon>
        <taxon>Rhizobiaceae</taxon>
        <taxon>Rhizobium/Agrobacterium group</taxon>
        <taxon>Rhizobium</taxon>
    </lineage>
</organism>
<reference evidence="3" key="3">
    <citation type="submission" date="2018-11" db="EMBL/GenBank/DDBJ databases">
        <authorList>
            <person name="Huo Y."/>
        </authorList>
    </citation>
    <scope>NUCLEOTIDE SEQUENCE</scope>
    <source>
        <strain evidence="3">CCBAU 23252</strain>
    </source>
</reference>